<feature type="compositionally biased region" description="Basic and acidic residues" evidence="6">
    <location>
        <begin position="1"/>
        <end position="15"/>
    </location>
</feature>
<dbReference type="VEuPathDB" id="FungiDB:AeMF1_000722"/>
<evidence type="ECO:0000256" key="2">
    <source>
        <dbReference type="ARBA" id="ARBA00022723"/>
    </source>
</evidence>
<dbReference type="SUPFAM" id="SSF81383">
    <property type="entry name" value="F-box domain"/>
    <property type="match status" value="1"/>
</dbReference>
<dbReference type="InterPro" id="IPR003347">
    <property type="entry name" value="JmjC_dom"/>
</dbReference>
<dbReference type="GO" id="GO:0005634">
    <property type="term" value="C:nucleus"/>
    <property type="evidence" value="ECO:0007669"/>
    <property type="project" value="UniProtKB-SubCell"/>
</dbReference>
<evidence type="ECO:0000313" key="10">
    <source>
        <dbReference type="Proteomes" id="UP000481153"/>
    </source>
</evidence>
<evidence type="ECO:0000256" key="6">
    <source>
        <dbReference type="SAM" id="MobiDB-lite"/>
    </source>
</evidence>
<dbReference type="InterPro" id="IPR050910">
    <property type="entry name" value="JMJD6_ArgDemeth/LysHydrox"/>
</dbReference>
<keyword evidence="5" id="KW-0539">Nucleus</keyword>
<reference evidence="9 10" key="1">
    <citation type="submission" date="2019-07" db="EMBL/GenBank/DDBJ databases">
        <title>Genomics analysis of Aphanomyces spp. identifies a new class of oomycete effector associated with host adaptation.</title>
        <authorList>
            <person name="Gaulin E."/>
        </authorList>
    </citation>
    <scope>NUCLEOTIDE SEQUENCE [LARGE SCALE GENOMIC DNA]</scope>
    <source>
        <strain evidence="9 10">ATCC 201684</strain>
    </source>
</reference>
<gene>
    <name evidence="9" type="ORF">Ae201684_011157</name>
</gene>
<evidence type="ECO:0000256" key="1">
    <source>
        <dbReference type="ARBA" id="ARBA00004123"/>
    </source>
</evidence>
<dbReference type="FunFam" id="2.60.120.650:FF:000045">
    <property type="entry name" value="F-box protein At1g78280"/>
    <property type="match status" value="1"/>
</dbReference>
<dbReference type="Pfam" id="PF12937">
    <property type="entry name" value="F-box-like"/>
    <property type="match status" value="1"/>
</dbReference>
<keyword evidence="2" id="KW-0479">Metal-binding</keyword>
<dbReference type="Gene3D" id="1.20.1280.50">
    <property type="match status" value="1"/>
</dbReference>
<keyword evidence="4" id="KW-0408">Iron</keyword>
<dbReference type="Pfam" id="PF13621">
    <property type="entry name" value="Cupin_8"/>
    <property type="match status" value="1"/>
</dbReference>
<name>A0A6G0WVM0_9STRA</name>
<dbReference type="AlphaFoldDB" id="A0A6G0WVM0"/>
<evidence type="ECO:0000256" key="5">
    <source>
        <dbReference type="ARBA" id="ARBA00023242"/>
    </source>
</evidence>
<dbReference type="PROSITE" id="PS51184">
    <property type="entry name" value="JMJC"/>
    <property type="match status" value="1"/>
</dbReference>
<dbReference type="EMBL" id="VJMJ01000141">
    <property type="protein sequence ID" value="KAF0731532.1"/>
    <property type="molecule type" value="Genomic_DNA"/>
</dbReference>
<evidence type="ECO:0000313" key="9">
    <source>
        <dbReference type="EMBL" id="KAF0731532.1"/>
    </source>
</evidence>
<dbReference type="PANTHER" id="PTHR12480">
    <property type="entry name" value="ARGININE DEMETHYLASE AND LYSYL-HYDROXYLASE JMJD"/>
    <property type="match status" value="1"/>
</dbReference>
<dbReference type="SMART" id="SM00558">
    <property type="entry name" value="JmjC"/>
    <property type="match status" value="1"/>
</dbReference>
<dbReference type="PANTHER" id="PTHR12480:SF21">
    <property type="entry name" value="JMJC DOMAIN-CONTAINING PROTEIN 8"/>
    <property type="match status" value="1"/>
</dbReference>
<feature type="domain" description="F-box" evidence="7">
    <location>
        <begin position="63"/>
        <end position="109"/>
    </location>
</feature>
<dbReference type="InterPro" id="IPR036047">
    <property type="entry name" value="F-box-like_dom_sf"/>
</dbReference>
<dbReference type="GO" id="GO:0016491">
    <property type="term" value="F:oxidoreductase activity"/>
    <property type="evidence" value="ECO:0007669"/>
    <property type="project" value="UniProtKB-KW"/>
</dbReference>
<dbReference type="GO" id="GO:0000987">
    <property type="term" value="F:cis-regulatory region sequence-specific DNA binding"/>
    <property type="evidence" value="ECO:0007669"/>
    <property type="project" value="TreeGrafter"/>
</dbReference>
<evidence type="ECO:0000256" key="4">
    <source>
        <dbReference type="ARBA" id="ARBA00023004"/>
    </source>
</evidence>
<evidence type="ECO:0000259" key="8">
    <source>
        <dbReference type="PROSITE" id="PS51184"/>
    </source>
</evidence>
<dbReference type="Gene3D" id="2.60.120.650">
    <property type="entry name" value="Cupin"/>
    <property type="match status" value="1"/>
</dbReference>
<proteinExistence type="predicted"/>
<dbReference type="Proteomes" id="UP000481153">
    <property type="component" value="Unassembled WGS sequence"/>
</dbReference>
<protein>
    <recommendedName>
        <fullName evidence="11">JmjC domain-containing protein</fullName>
    </recommendedName>
</protein>
<feature type="domain" description="JmjC" evidence="8">
    <location>
        <begin position="265"/>
        <end position="426"/>
    </location>
</feature>
<dbReference type="SUPFAM" id="SSF51197">
    <property type="entry name" value="Clavaminate synthase-like"/>
    <property type="match status" value="1"/>
</dbReference>
<evidence type="ECO:0000256" key="3">
    <source>
        <dbReference type="ARBA" id="ARBA00023002"/>
    </source>
</evidence>
<evidence type="ECO:0000259" key="7">
    <source>
        <dbReference type="PROSITE" id="PS50181"/>
    </source>
</evidence>
<keyword evidence="3" id="KW-0560">Oxidoreductase</keyword>
<keyword evidence="10" id="KW-1185">Reference proteome</keyword>
<accession>A0A6G0WVM0</accession>
<dbReference type="PROSITE" id="PS50181">
    <property type="entry name" value="FBOX"/>
    <property type="match status" value="1"/>
</dbReference>
<evidence type="ECO:0008006" key="11">
    <source>
        <dbReference type="Google" id="ProtNLM"/>
    </source>
</evidence>
<dbReference type="GO" id="GO:0046872">
    <property type="term" value="F:metal ion binding"/>
    <property type="evidence" value="ECO:0007669"/>
    <property type="project" value="UniProtKB-KW"/>
</dbReference>
<feature type="region of interest" description="Disordered" evidence="6">
    <location>
        <begin position="1"/>
        <end position="37"/>
    </location>
</feature>
<dbReference type="CDD" id="cd09917">
    <property type="entry name" value="F-box_SF"/>
    <property type="match status" value="1"/>
</dbReference>
<dbReference type="InterPro" id="IPR041667">
    <property type="entry name" value="Cupin_8"/>
</dbReference>
<dbReference type="InterPro" id="IPR001810">
    <property type="entry name" value="F-box_dom"/>
</dbReference>
<comment type="caution">
    <text evidence="9">The sequence shown here is derived from an EMBL/GenBank/DDBJ whole genome shotgun (WGS) entry which is preliminary data.</text>
</comment>
<organism evidence="9 10">
    <name type="scientific">Aphanomyces euteiches</name>
    <dbReference type="NCBI Taxonomy" id="100861"/>
    <lineage>
        <taxon>Eukaryota</taxon>
        <taxon>Sar</taxon>
        <taxon>Stramenopiles</taxon>
        <taxon>Oomycota</taxon>
        <taxon>Saprolegniomycetes</taxon>
        <taxon>Saprolegniales</taxon>
        <taxon>Verrucalvaceae</taxon>
        <taxon>Aphanomyces</taxon>
    </lineage>
</organism>
<sequence length="492" mass="55752">MTNKRPRTDDGERHSSARSASIGKKESESQESSVLHHPLGVKPWGNCFNDMDKGITPCRQNGLGRLDQLPDTVLHAIFGCLDATTLGTTACSSRAWYVFCSHDEFWRTLVLEQFGGSFTPMTTWRESYIATAKPAFQSPNKPRVRVQGFYSDLLFQPFYCAQRPSAVLSKQSMGIDTIPRVDGSKLPVEDFKAQYERPNLPVILTNVVTKWPAITRWTDEYLREKCGDTTFYAGGFAMTMDKYMRYSRTLRDDQPLFIFDKKFASTVPQLAADYTVPDFFQDDLFKLLGPEGRPDYRWLIFGPEGSGSSFHIDPNSTCAWNAVLRGSKKWIMFPPEIVPPGVHPSADGGEVSTPVSLMEWFVTFYSQTKSKTPQHLEGICRTGEMIFVPRGWWHLVLNVEESLAITQNYVSTSNLEHVLHFLKDKPDQVSGLDEEAKRPLLYANFRAALEENHPELLKPFDKAEEQRTKKTTWASLIQTEAAAPQFSFSFSS</sequence>
<comment type="subcellular location">
    <subcellularLocation>
        <location evidence="1">Nucleus</location>
    </subcellularLocation>
</comment>